<dbReference type="PROSITE" id="PS50977">
    <property type="entry name" value="HTH_TETR_2"/>
    <property type="match status" value="1"/>
</dbReference>
<dbReference type="EMBL" id="JANFZH010000040">
    <property type="protein sequence ID" value="MCQ4841185.1"/>
    <property type="molecule type" value="Genomic_DNA"/>
</dbReference>
<dbReference type="SUPFAM" id="SSF46689">
    <property type="entry name" value="Homeodomain-like"/>
    <property type="match status" value="1"/>
</dbReference>
<feature type="domain" description="HTH tetR-type" evidence="3">
    <location>
        <begin position="9"/>
        <end position="69"/>
    </location>
</feature>
<comment type="caution">
    <text evidence="4">The sequence shown here is derived from an EMBL/GenBank/DDBJ whole genome shotgun (WGS) entry which is preliminary data.</text>
</comment>
<dbReference type="Proteomes" id="UP001524473">
    <property type="component" value="Unassembled WGS sequence"/>
</dbReference>
<sequence>MKKQPEITAATRRKIMDAFWTLYKEKAIEKISIAEITRITGNNRGTFYHYFKDVYAVLEQIEADLLQQVNREVSEAFRNSPYAAGERDLDWLYSVSMPIFKRHEEKIFTLLGKNGDPKFTGVFRESIRAILIEFWNMPDGIEHLDYLMEYAYSAMIGLMAKWYENGNDVTDDEFFRMAQGLVAKGILGYLEWHP</sequence>
<feature type="DNA-binding region" description="H-T-H motif" evidence="2">
    <location>
        <begin position="32"/>
        <end position="51"/>
    </location>
</feature>
<gene>
    <name evidence="4" type="ORF">NE695_14815</name>
</gene>
<dbReference type="Pfam" id="PF14278">
    <property type="entry name" value="TetR_C_8"/>
    <property type="match status" value="1"/>
</dbReference>
<dbReference type="InterPro" id="IPR001647">
    <property type="entry name" value="HTH_TetR"/>
</dbReference>
<organism evidence="4 5">
    <name type="scientific">Neglectibacter timonensis</name>
    <dbReference type="NCBI Taxonomy" id="1776382"/>
    <lineage>
        <taxon>Bacteria</taxon>
        <taxon>Bacillati</taxon>
        <taxon>Bacillota</taxon>
        <taxon>Clostridia</taxon>
        <taxon>Eubacteriales</taxon>
        <taxon>Oscillospiraceae</taxon>
        <taxon>Neglectibacter</taxon>
    </lineage>
</organism>
<keyword evidence="1 2" id="KW-0238">DNA-binding</keyword>
<evidence type="ECO:0000313" key="4">
    <source>
        <dbReference type="EMBL" id="MCQ4841185.1"/>
    </source>
</evidence>
<evidence type="ECO:0000313" key="5">
    <source>
        <dbReference type="Proteomes" id="UP001524473"/>
    </source>
</evidence>
<dbReference type="PANTHER" id="PTHR43479:SF11">
    <property type="entry name" value="ACREF_ENVCD OPERON REPRESSOR-RELATED"/>
    <property type="match status" value="1"/>
</dbReference>
<dbReference type="RefSeq" id="WP_066860224.1">
    <property type="nucleotide sequence ID" value="NZ_CABKVV010000009.1"/>
</dbReference>
<name>A0ABT1S3U6_9FIRM</name>
<protein>
    <submittedName>
        <fullName evidence="4">TetR/AcrR family transcriptional regulator</fullName>
    </submittedName>
</protein>
<accession>A0ABT1S3U6</accession>
<evidence type="ECO:0000256" key="1">
    <source>
        <dbReference type="ARBA" id="ARBA00023125"/>
    </source>
</evidence>
<dbReference type="PANTHER" id="PTHR43479">
    <property type="entry name" value="ACREF/ENVCD OPERON REPRESSOR-RELATED"/>
    <property type="match status" value="1"/>
</dbReference>
<reference evidence="4 5" key="1">
    <citation type="submission" date="2022-06" db="EMBL/GenBank/DDBJ databases">
        <title>Isolation of gut microbiota from human fecal samples.</title>
        <authorList>
            <person name="Pamer E.G."/>
            <person name="Barat B."/>
            <person name="Waligurski E."/>
            <person name="Medina S."/>
            <person name="Paddock L."/>
            <person name="Mostad J."/>
        </authorList>
    </citation>
    <scope>NUCLEOTIDE SEQUENCE [LARGE SCALE GENOMIC DNA]</scope>
    <source>
        <strain evidence="4 5">DFI.9.73</strain>
    </source>
</reference>
<evidence type="ECO:0000256" key="2">
    <source>
        <dbReference type="PROSITE-ProRule" id="PRU00335"/>
    </source>
</evidence>
<dbReference type="InterPro" id="IPR050624">
    <property type="entry name" value="HTH-type_Tx_Regulator"/>
</dbReference>
<keyword evidence="5" id="KW-1185">Reference proteome</keyword>
<dbReference type="InterPro" id="IPR039532">
    <property type="entry name" value="TetR_C_Firmicutes"/>
</dbReference>
<dbReference type="InterPro" id="IPR009057">
    <property type="entry name" value="Homeodomain-like_sf"/>
</dbReference>
<evidence type="ECO:0000259" key="3">
    <source>
        <dbReference type="PROSITE" id="PS50977"/>
    </source>
</evidence>
<dbReference type="GeneID" id="90531107"/>
<dbReference type="Gene3D" id="1.10.357.10">
    <property type="entry name" value="Tetracycline Repressor, domain 2"/>
    <property type="match status" value="1"/>
</dbReference>
<proteinExistence type="predicted"/>